<feature type="chain" id="PRO_5003629117" description="PEP-CTERM protein-sorting domain-containing protein" evidence="1">
    <location>
        <begin position="22"/>
        <end position="297"/>
    </location>
</feature>
<dbReference type="STRING" id="1142394.PSMK_12020"/>
<feature type="signal peptide" evidence="1">
    <location>
        <begin position="1"/>
        <end position="21"/>
    </location>
</feature>
<dbReference type="AlphaFoldDB" id="I0IDM3"/>
<dbReference type="HOGENOM" id="CLU_936430_0_0_0"/>
<keyword evidence="1" id="KW-0732">Signal</keyword>
<organism evidence="2 3">
    <name type="scientific">Phycisphaera mikurensis (strain NBRC 102666 / KCTC 22515 / FYK2301M01)</name>
    <dbReference type="NCBI Taxonomy" id="1142394"/>
    <lineage>
        <taxon>Bacteria</taxon>
        <taxon>Pseudomonadati</taxon>
        <taxon>Planctomycetota</taxon>
        <taxon>Phycisphaerae</taxon>
        <taxon>Phycisphaerales</taxon>
        <taxon>Phycisphaeraceae</taxon>
        <taxon>Phycisphaera</taxon>
    </lineage>
</organism>
<protein>
    <recommendedName>
        <fullName evidence="4">PEP-CTERM protein-sorting domain-containing protein</fullName>
    </recommendedName>
</protein>
<reference evidence="2 3" key="1">
    <citation type="submission" date="2012-02" db="EMBL/GenBank/DDBJ databases">
        <title>Complete genome sequence of Phycisphaera mikurensis NBRC 102666.</title>
        <authorList>
            <person name="Ankai A."/>
            <person name="Hosoyama A."/>
            <person name="Terui Y."/>
            <person name="Sekine M."/>
            <person name="Fukai R."/>
            <person name="Kato Y."/>
            <person name="Nakamura S."/>
            <person name="Yamada-Narita S."/>
            <person name="Kawakoshi A."/>
            <person name="Fukunaga Y."/>
            <person name="Yamazaki S."/>
            <person name="Fujita N."/>
        </authorList>
    </citation>
    <scope>NUCLEOTIDE SEQUENCE [LARGE SCALE GENOMIC DNA]</scope>
    <source>
        <strain evidence="3">NBRC 102666 / KCTC 22515 / FYK2301M01</strain>
    </source>
</reference>
<gene>
    <name evidence="2" type="ordered locus">PSMK_12020</name>
</gene>
<dbReference type="KEGG" id="phm:PSMK_12020"/>
<dbReference type="OrthoDB" id="8198236at2"/>
<proteinExistence type="predicted"/>
<evidence type="ECO:0000313" key="2">
    <source>
        <dbReference type="EMBL" id="BAM03361.1"/>
    </source>
</evidence>
<evidence type="ECO:0008006" key="4">
    <source>
        <dbReference type="Google" id="ProtNLM"/>
    </source>
</evidence>
<sequence>MIRTSALAASLLVAGTPAANGAVVFDFDFSDPSNATFFSTATAEGQARRDTLTETGDYLAGLLSAYTATVSFEVTTFSNGSSTLARGGQTYSFSTSAEGPIRGQVEREILGGEAISGNTASIEWNRNQDFYTGADPTGISSGESDFRSVALHEFTHALGWLSLIDGEDGSGVFASNDRIYGIYDASLRDADGNPLIDASGNYVGTASDLEGPVFFAAADGTSHRTAVTGDDFDAAHLEPGIDSLMNPAIFSGTTERVYTDADLAILATIGYTAIPEPAAAAALAVAGLLVLRRRHAA</sequence>
<evidence type="ECO:0000313" key="3">
    <source>
        <dbReference type="Proteomes" id="UP000007881"/>
    </source>
</evidence>
<evidence type="ECO:0000256" key="1">
    <source>
        <dbReference type="SAM" id="SignalP"/>
    </source>
</evidence>
<dbReference type="EMBL" id="AP012338">
    <property type="protein sequence ID" value="BAM03361.1"/>
    <property type="molecule type" value="Genomic_DNA"/>
</dbReference>
<dbReference type="Proteomes" id="UP000007881">
    <property type="component" value="Chromosome"/>
</dbReference>
<name>I0IDM3_PHYMF</name>
<keyword evidence="3" id="KW-1185">Reference proteome</keyword>
<accession>I0IDM3</accession>
<dbReference type="RefSeq" id="WP_014436580.1">
    <property type="nucleotide sequence ID" value="NC_017080.1"/>
</dbReference>